<proteinExistence type="predicted"/>
<keyword evidence="2" id="KW-1003">Cell membrane</keyword>
<dbReference type="EMBL" id="CP101740">
    <property type="protein sequence ID" value="UUL81398.1"/>
    <property type="molecule type" value="Genomic_DNA"/>
</dbReference>
<keyword evidence="7" id="KW-0732">Signal</keyword>
<evidence type="ECO:0000259" key="8">
    <source>
        <dbReference type="Pfam" id="PF00482"/>
    </source>
</evidence>
<sequence length="319" mass="34831">MVTLGAFAVLALVLFAFAGPSTARASARRLTAVRDRHATVANGGLMDAQLRRISNRRQTTTFDRAATRLLPNPAELQKRLAMTGKSWTVGQYGMVTLGLFVVIGVGLWLRGLPLLLALLLGVFVGAGLPHYWVGKTIKARIAKFNTKFPDAIELLVRGLRSGLPITETIAVVGAELDGPVGEEFRSVADKMKIGRTMDVALQETADRLGTPEFQFFVITIAIQRETGGNLAETLANLADVLRKRMQMKLKIRAMSSESKASAYIVGSLPFIVFGMIWFINASYMQNFFIDERLMIAGGGGLVWMSIGGFIMAKMVDFEI</sequence>
<evidence type="ECO:0000256" key="6">
    <source>
        <dbReference type="SAM" id="Phobius"/>
    </source>
</evidence>
<dbReference type="Proteomes" id="UP001058533">
    <property type="component" value="Chromosome"/>
</dbReference>
<reference evidence="9" key="1">
    <citation type="submission" date="2022-07" db="EMBL/GenBank/DDBJ databases">
        <title>Sphingomonas sp. nov., a novel bacterium isolated from the north slope of the Mount Everest.</title>
        <authorList>
            <person name="Cui X."/>
            <person name="Liu Y."/>
        </authorList>
    </citation>
    <scope>NUCLEOTIDE SEQUENCE</scope>
    <source>
        <strain evidence="9">S5-59</strain>
    </source>
</reference>
<keyword evidence="4 6" id="KW-1133">Transmembrane helix</keyword>
<keyword evidence="5 6" id="KW-0472">Membrane</keyword>
<evidence type="ECO:0000313" key="10">
    <source>
        <dbReference type="Proteomes" id="UP001058533"/>
    </source>
</evidence>
<feature type="chain" id="PRO_5047508848" evidence="7">
    <location>
        <begin position="19"/>
        <end position="319"/>
    </location>
</feature>
<dbReference type="Gene3D" id="1.20.81.30">
    <property type="entry name" value="Type II secretion system (T2SS), domain F"/>
    <property type="match status" value="1"/>
</dbReference>
<feature type="transmembrane region" description="Helical" evidence="6">
    <location>
        <begin position="293"/>
        <end position="312"/>
    </location>
</feature>
<evidence type="ECO:0000256" key="2">
    <source>
        <dbReference type="ARBA" id="ARBA00022475"/>
    </source>
</evidence>
<feature type="transmembrane region" description="Helical" evidence="6">
    <location>
        <begin position="114"/>
        <end position="133"/>
    </location>
</feature>
<dbReference type="RefSeq" id="WP_256505066.1">
    <property type="nucleotide sequence ID" value="NZ_CP101740.1"/>
</dbReference>
<feature type="transmembrane region" description="Helical" evidence="6">
    <location>
        <begin position="89"/>
        <end position="109"/>
    </location>
</feature>
<feature type="domain" description="Type II secretion system protein GspF" evidence="8">
    <location>
        <begin position="152"/>
        <end position="276"/>
    </location>
</feature>
<keyword evidence="10" id="KW-1185">Reference proteome</keyword>
<dbReference type="InterPro" id="IPR042094">
    <property type="entry name" value="T2SS_GspF_sf"/>
</dbReference>
<evidence type="ECO:0000313" key="9">
    <source>
        <dbReference type="EMBL" id="UUL81398.1"/>
    </source>
</evidence>
<gene>
    <name evidence="9" type="ORF">NMP03_09210</name>
</gene>
<evidence type="ECO:0000256" key="1">
    <source>
        <dbReference type="ARBA" id="ARBA00004651"/>
    </source>
</evidence>
<evidence type="ECO:0000256" key="4">
    <source>
        <dbReference type="ARBA" id="ARBA00022989"/>
    </source>
</evidence>
<comment type="subcellular location">
    <subcellularLocation>
        <location evidence="1">Cell membrane</location>
        <topology evidence="1">Multi-pass membrane protein</topology>
    </subcellularLocation>
</comment>
<organism evidence="9 10">
    <name type="scientific">Sphingomonas qomolangmaensis</name>
    <dbReference type="NCBI Taxonomy" id="2918765"/>
    <lineage>
        <taxon>Bacteria</taxon>
        <taxon>Pseudomonadati</taxon>
        <taxon>Pseudomonadota</taxon>
        <taxon>Alphaproteobacteria</taxon>
        <taxon>Sphingomonadales</taxon>
        <taxon>Sphingomonadaceae</taxon>
        <taxon>Sphingomonas</taxon>
    </lineage>
</organism>
<name>A0ABY5L5Q2_9SPHN</name>
<feature type="transmembrane region" description="Helical" evidence="6">
    <location>
        <begin position="260"/>
        <end position="281"/>
    </location>
</feature>
<evidence type="ECO:0000256" key="7">
    <source>
        <dbReference type="SAM" id="SignalP"/>
    </source>
</evidence>
<evidence type="ECO:0000256" key="3">
    <source>
        <dbReference type="ARBA" id="ARBA00022692"/>
    </source>
</evidence>
<dbReference type="Pfam" id="PF00482">
    <property type="entry name" value="T2SSF"/>
    <property type="match status" value="1"/>
</dbReference>
<dbReference type="InterPro" id="IPR018076">
    <property type="entry name" value="T2SS_GspF_dom"/>
</dbReference>
<evidence type="ECO:0000256" key="5">
    <source>
        <dbReference type="ARBA" id="ARBA00023136"/>
    </source>
</evidence>
<feature type="signal peptide" evidence="7">
    <location>
        <begin position="1"/>
        <end position="18"/>
    </location>
</feature>
<protein>
    <submittedName>
        <fullName evidence="9">Type II secretion system F family protein</fullName>
    </submittedName>
</protein>
<dbReference type="PANTHER" id="PTHR35007:SF1">
    <property type="entry name" value="PILUS ASSEMBLY PROTEIN"/>
    <property type="match status" value="1"/>
</dbReference>
<accession>A0ABY5L5Q2</accession>
<keyword evidence="3 6" id="KW-0812">Transmembrane</keyword>
<dbReference type="PANTHER" id="PTHR35007">
    <property type="entry name" value="INTEGRAL MEMBRANE PROTEIN-RELATED"/>
    <property type="match status" value="1"/>
</dbReference>